<feature type="compositionally biased region" description="Basic and acidic residues" evidence="1">
    <location>
        <begin position="53"/>
        <end position="65"/>
    </location>
</feature>
<comment type="caution">
    <text evidence="2">The sequence shown here is derived from an EMBL/GenBank/DDBJ whole genome shotgun (WGS) entry which is preliminary data.</text>
</comment>
<dbReference type="Pfam" id="PF02809">
    <property type="entry name" value="UIM"/>
    <property type="match status" value="1"/>
</dbReference>
<protein>
    <submittedName>
        <fullName evidence="2">Uncharacterized protein</fullName>
    </submittedName>
</protein>
<feature type="compositionally biased region" description="Acidic residues" evidence="1">
    <location>
        <begin position="42"/>
        <end position="52"/>
    </location>
</feature>
<dbReference type="PROSITE" id="PS50330">
    <property type="entry name" value="UIM"/>
    <property type="match status" value="1"/>
</dbReference>
<feature type="non-terminal residue" evidence="2">
    <location>
        <position position="1"/>
    </location>
</feature>
<keyword evidence="3" id="KW-1185">Reference proteome</keyword>
<name>A0A9W6ZF69_9STRA</name>
<dbReference type="InterPro" id="IPR003903">
    <property type="entry name" value="UIM_dom"/>
</dbReference>
<dbReference type="AlphaFoldDB" id="A0A9W6ZF69"/>
<dbReference type="EMBL" id="BRXZ01003188">
    <property type="protein sequence ID" value="GMH49404.1"/>
    <property type="molecule type" value="Genomic_DNA"/>
</dbReference>
<reference evidence="2" key="1">
    <citation type="submission" date="2022-07" db="EMBL/GenBank/DDBJ databases">
        <title>Genome analysis of Parmales, a sister group of diatoms, reveals the evolutionary specialization of diatoms from phago-mixotrophs to photoautotrophs.</title>
        <authorList>
            <person name="Ban H."/>
            <person name="Sato S."/>
            <person name="Yoshikawa S."/>
            <person name="Kazumasa Y."/>
            <person name="Nakamura Y."/>
            <person name="Ichinomiya M."/>
            <person name="Saitoh K."/>
            <person name="Sato N."/>
            <person name="Blanc-Mathieu R."/>
            <person name="Endo H."/>
            <person name="Kuwata A."/>
            <person name="Ogata H."/>
        </authorList>
    </citation>
    <scope>NUCLEOTIDE SEQUENCE</scope>
</reference>
<evidence type="ECO:0000313" key="2">
    <source>
        <dbReference type="EMBL" id="GMH49404.1"/>
    </source>
</evidence>
<accession>A0A9W6ZF69</accession>
<organism evidence="2 3">
    <name type="scientific">Triparma retinervis</name>
    <dbReference type="NCBI Taxonomy" id="2557542"/>
    <lineage>
        <taxon>Eukaryota</taxon>
        <taxon>Sar</taxon>
        <taxon>Stramenopiles</taxon>
        <taxon>Ochrophyta</taxon>
        <taxon>Bolidophyceae</taxon>
        <taxon>Parmales</taxon>
        <taxon>Triparmaceae</taxon>
        <taxon>Triparma</taxon>
    </lineage>
</organism>
<feature type="region of interest" description="Disordered" evidence="1">
    <location>
        <begin position="42"/>
        <end position="65"/>
    </location>
</feature>
<evidence type="ECO:0000313" key="3">
    <source>
        <dbReference type="Proteomes" id="UP001165082"/>
    </source>
</evidence>
<evidence type="ECO:0000256" key="1">
    <source>
        <dbReference type="SAM" id="MobiDB-lite"/>
    </source>
</evidence>
<dbReference type="Proteomes" id="UP001165082">
    <property type="component" value="Unassembled WGS sequence"/>
</dbReference>
<gene>
    <name evidence="2" type="ORF">TrRE_jg5027</name>
</gene>
<sequence length="65" mass="7071">SPATFYEGMTHGVTDEDEAMQLALAMSMAGGGEEEFEGQLMETAEEGGEEEDEKVRKALEDAKKK</sequence>
<proteinExistence type="predicted"/>